<evidence type="ECO:0000256" key="5">
    <source>
        <dbReference type="ARBA" id="ARBA00023251"/>
    </source>
</evidence>
<evidence type="ECO:0000256" key="2">
    <source>
        <dbReference type="ARBA" id="ARBA00012865"/>
    </source>
</evidence>
<keyword evidence="3" id="KW-0732">Signal</keyword>
<dbReference type="InterPro" id="IPR001460">
    <property type="entry name" value="PCN-bd_Tpept"/>
</dbReference>
<dbReference type="Pfam" id="PF00905">
    <property type="entry name" value="Transpeptidase"/>
    <property type="match status" value="1"/>
</dbReference>
<dbReference type="KEGG" id="prz:GZH47_02095"/>
<evidence type="ECO:0000256" key="6">
    <source>
        <dbReference type="PIRSR" id="PIRSR602137-50"/>
    </source>
</evidence>
<dbReference type="InterPro" id="IPR002137">
    <property type="entry name" value="Beta-lactam_class-D_AS"/>
</dbReference>
<dbReference type="EMBL" id="CP048286">
    <property type="protein sequence ID" value="QHW29747.1"/>
    <property type="molecule type" value="Genomic_DNA"/>
</dbReference>
<dbReference type="NCBIfam" id="NF012161">
    <property type="entry name" value="bla_class_D_main"/>
    <property type="match status" value="1"/>
</dbReference>
<dbReference type="GO" id="GO:0017001">
    <property type="term" value="P:antibiotic catabolic process"/>
    <property type="evidence" value="ECO:0007669"/>
    <property type="project" value="InterPro"/>
</dbReference>
<dbReference type="EC" id="3.5.2.6" evidence="2 7"/>
<dbReference type="Proteomes" id="UP000479114">
    <property type="component" value="Chromosome"/>
</dbReference>
<evidence type="ECO:0000256" key="4">
    <source>
        <dbReference type="ARBA" id="ARBA00022801"/>
    </source>
</evidence>
<evidence type="ECO:0000313" key="10">
    <source>
        <dbReference type="Proteomes" id="UP000479114"/>
    </source>
</evidence>
<organism evidence="9 10">
    <name type="scientific">Paenibacillus rhizovicinus</name>
    <dbReference type="NCBI Taxonomy" id="2704463"/>
    <lineage>
        <taxon>Bacteria</taxon>
        <taxon>Bacillati</taxon>
        <taxon>Bacillota</taxon>
        <taxon>Bacilli</taxon>
        <taxon>Bacillales</taxon>
        <taxon>Paenibacillaceae</taxon>
        <taxon>Paenibacillus</taxon>
    </lineage>
</organism>
<name>A0A6C0NUA1_9BACL</name>
<evidence type="ECO:0000256" key="7">
    <source>
        <dbReference type="RuleBase" id="RU361140"/>
    </source>
</evidence>
<keyword evidence="4 7" id="KW-0378">Hydrolase</keyword>
<feature type="active site" description="Acyl-ester intermediate" evidence="6">
    <location>
        <position position="109"/>
    </location>
</feature>
<comment type="similarity">
    <text evidence="1 7">Belongs to the class-D beta-lactamase family.</text>
</comment>
<sequence length="298" mass="33887">MQPYRTFLYTLCCRHEPYCYAIKKKHEEEYHLITWNKKSRIILALSAVLAAGTTCTASLPVNAASKETKLACGNLFHDVQGTLIIKDLKTNRVLVCNPERSRQRFTPESSFKVANALIGLEVGAVRDEYDVKRWDGVIRPFEVWNRDHSLASAMRASAIWYYQAMARDIGSERMKNYVERIHYGNMDISGGIDTFWLNSTLKISAAEQIGFMEDLVDETLPFQEQTMKTVKRIMIDNDQDDYIVHGKTGTRLSDMGLGWYVGYVERGKRDWVFAANVDSSGTTAKTITLDALKNLGIM</sequence>
<feature type="modified residue" description="N6-carboxylysine" evidence="6">
    <location>
        <position position="112"/>
    </location>
</feature>
<protein>
    <recommendedName>
        <fullName evidence="2 7">Beta-lactamase</fullName>
        <ecNumber evidence="2 7">3.5.2.6</ecNumber>
    </recommendedName>
</protein>
<dbReference type="GO" id="GO:0008800">
    <property type="term" value="F:beta-lactamase activity"/>
    <property type="evidence" value="ECO:0007669"/>
    <property type="project" value="UniProtKB-UniRule"/>
</dbReference>
<dbReference type="SUPFAM" id="SSF56601">
    <property type="entry name" value="beta-lactamase/transpeptidase-like"/>
    <property type="match status" value="1"/>
</dbReference>
<accession>A0A6C0NUA1</accession>
<evidence type="ECO:0000259" key="8">
    <source>
        <dbReference type="Pfam" id="PF00905"/>
    </source>
</evidence>
<reference evidence="9 10" key="1">
    <citation type="submission" date="2020-02" db="EMBL/GenBank/DDBJ databases">
        <title>Paenibacillus sp. nov., isolated from rhizosphere soil of tomato.</title>
        <authorList>
            <person name="Weon H.-Y."/>
            <person name="Lee S.A."/>
        </authorList>
    </citation>
    <scope>NUCLEOTIDE SEQUENCE [LARGE SCALE GENOMIC DNA]</scope>
    <source>
        <strain evidence="9 10">14171R-81</strain>
    </source>
</reference>
<dbReference type="InterPro" id="IPR012338">
    <property type="entry name" value="Beta-lactam/transpept-like"/>
</dbReference>
<dbReference type="GO" id="GO:0008658">
    <property type="term" value="F:penicillin binding"/>
    <property type="evidence" value="ECO:0007669"/>
    <property type="project" value="InterPro"/>
</dbReference>
<gene>
    <name evidence="9" type="primary">blaOXA</name>
    <name evidence="9" type="ORF">GZH47_02095</name>
</gene>
<dbReference type="Gene3D" id="3.40.710.10">
    <property type="entry name" value="DD-peptidase/beta-lactamase superfamily"/>
    <property type="match status" value="1"/>
</dbReference>
<dbReference type="GO" id="GO:0046677">
    <property type="term" value="P:response to antibiotic"/>
    <property type="evidence" value="ECO:0007669"/>
    <property type="project" value="UniProtKB-UniRule"/>
</dbReference>
<dbReference type="PROSITE" id="PS00337">
    <property type="entry name" value="BETA_LACTAMASE_D"/>
    <property type="match status" value="1"/>
</dbReference>
<keyword evidence="5 7" id="KW-0046">Antibiotic resistance</keyword>
<feature type="domain" description="Penicillin-binding protein transpeptidase" evidence="8">
    <location>
        <begin position="86"/>
        <end position="281"/>
    </location>
</feature>
<keyword evidence="10" id="KW-1185">Reference proteome</keyword>
<proteinExistence type="inferred from homology"/>
<evidence type="ECO:0000256" key="1">
    <source>
        <dbReference type="ARBA" id="ARBA00007898"/>
    </source>
</evidence>
<dbReference type="AlphaFoldDB" id="A0A6C0NUA1"/>
<evidence type="ECO:0000313" key="9">
    <source>
        <dbReference type="EMBL" id="QHW29747.1"/>
    </source>
</evidence>
<evidence type="ECO:0000256" key="3">
    <source>
        <dbReference type="ARBA" id="ARBA00022729"/>
    </source>
</evidence>
<comment type="catalytic activity">
    <reaction evidence="7">
        <text>a beta-lactam + H2O = a substituted beta-amino acid</text>
        <dbReference type="Rhea" id="RHEA:20401"/>
        <dbReference type="ChEBI" id="CHEBI:15377"/>
        <dbReference type="ChEBI" id="CHEBI:35627"/>
        <dbReference type="ChEBI" id="CHEBI:140347"/>
        <dbReference type="EC" id="3.5.2.6"/>
    </reaction>
</comment>